<reference evidence="2" key="1">
    <citation type="journal article" date="2018" name="PLoS Negl. Trop. Dis.">
        <title>Sialome diversity of ticks revealed by RNAseq of single tick salivary glands.</title>
        <authorList>
            <person name="Perner J."/>
            <person name="Kropackova S."/>
            <person name="Kopacek P."/>
            <person name="Ribeiro J.M."/>
        </authorList>
    </citation>
    <scope>NUCLEOTIDE SEQUENCE</scope>
    <source>
        <strain evidence="2">Siblings of single egg batch collected in Ceske Budejovice</strain>
        <tissue evidence="2">Salivary glands</tissue>
    </source>
</reference>
<dbReference type="AlphaFoldDB" id="A0A147BTI0"/>
<evidence type="ECO:0000313" key="2">
    <source>
        <dbReference type="EMBL" id="JAR94106.1"/>
    </source>
</evidence>
<proteinExistence type="predicted"/>
<feature type="non-terminal residue" evidence="2">
    <location>
        <position position="1"/>
    </location>
</feature>
<feature type="non-terminal residue" evidence="2">
    <location>
        <position position="109"/>
    </location>
</feature>
<dbReference type="EMBL" id="GEGO01001298">
    <property type="protein sequence ID" value="JAR94106.1"/>
    <property type="molecule type" value="Transcribed_RNA"/>
</dbReference>
<organism evidence="2">
    <name type="scientific">Ixodes ricinus</name>
    <name type="common">Common tick</name>
    <name type="synonym">Acarus ricinus</name>
    <dbReference type="NCBI Taxonomy" id="34613"/>
    <lineage>
        <taxon>Eukaryota</taxon>
        <taxon>Metazoa</taxon>
        <taxon>Ecdysozoa</taxon>
        <taxon>Arthropoda</taxon>
        <taxon>Chelicerata</taxon>
        <taxon>Arachnida</taxon>
        <taxon>Acari</taxon>
        <taxon>Parasitiformes</taxon>
        <taxon>Ixodida</taxon>
        <taxon>Ixodoidea</taxon>
        <taxon>Ixodidae</taxon>
        <taxon>Ixodinae</taxon>
        <taxon>Ixodes</taxon>
    </lineage>
</organism>
<feature type="region of interest" description="Disordered" evidence="1">
    <location>
        <begin position="65"/>
        <end position="84"/>
    </location>
</feature>
<feature type="compositionally biased region" description="Basic and acidic residues" evidence="1">
    <location>
        <begin position="75"/>
        <end position="84"/>
    </location>
</feature>
<protein>
    <submittedName>
        <fullName evidence="2">Uncharacterized protein</fullName>
    </submittedName>
</protein>
<name>A0A147BTI0_IXORI</name>
<evidence type="ECO:0000256" key="1">
    <source>
        <dbReference type="SAM" id="MobiDB-lite"/>
    </source>
</evidence>
<sequence>ERKKIPKAQVANKIGLREAIQKKRKLKNKLHARSEEKNIHSKTVSYEEKRFKRANKLKNKLCTHKKKKSALLQGESKEMRKKEKLSPYNKRIGKFVVNGFCYIELLAIS</sequence>
<accession>A0A147BTI0</accession>